<dbReference type="RefSeq" id="WP_199445678.1">
    <property type="nucleotide sequence ID" value="NZ_BANB01000704.1"/>
</dbReference>
<dbReference type="InterPro" id="IPR011992">
    <property type="entry name" value="EF-hand-dom_pair"/>
</dbReference>
<evidence type="ECO:0000313" key="3">
    <source>
        <dbReference type="Proteomes" id="UP000032680"/>
    </source>
</evidence>
<dbReference type="Gene3D" id="1.10.238.10">
    <property type="entry name" value="EF-hand"/>
    <property type="match status" value="1"/>
</dbReference>
<dbReference type="EMBL" id="BANB01000704">
    <property type="protein sequence ID" value="GAN78246.1"/>
    <property type="molecule type" value="Genomic_DNA"/>
</dbReference>
<protein>
    <recommendedName>
        <fullName evidence="4">EF-hand domain-containing protein</fullName>
    </recommendedName>
</protein>
<evidence type="ECO:0000256" key="1">
    <source>
        <dbReference type="SAM" id="SignalP"/>
    </source>
</evidence>
<organism evidence="2 3">
    <name type="scientific">Acidisphaera rubrifaciens HS-AP3</name>
    <dbReference type="NCBI Taxonomy" id="1231350"/>
    <lineage>
        <taxon>Bacteria</taxon>
        <taxon>Pseudomonadati</taxon>
        <taxon>Pseudomonadota</taxon>
        <taxon>Alphaproteobacteria</taxon>
        <taxon>Acetobacterales</taxon>
        <taxon>Acetobacteraceae</taxon>
        <taxon>Acidisphaera</taxon>
    </lineage>
</organism>
<feature type="chain" id="PRO_5002309829" description="EF-hand domain-containing protein" evidence="1">
    <location>
        <begin position="33"/>
        <end position="115"/>
    </location>
</feature>
<comment type="caution">
    <text evidence="2">The sequence shown here is derived from an EMBL/GenBank/DDBJ whole genome shotgun (WGS) entry which is preliminary data.</text>
</comment>
<sequence>MRPIFLPGLLCLAGATMLGASVLGGVPFGAHAARAQAAPAASAQPGAHRQTVAQRFAEANTTHDGHLTLAQAQAGFPAMAYLFDRIDRDRKGYITMADIHAYYEAKRAARRAASD</sequence>
<name>A0A0D6PA67_9PROT</name>
<keyword evidence="3" id="KW-1185">Reference proteome</keyword>
<keyword evidence="1" id="KW-0732">Signal</keyword>
<dbReference type="Proteomes" id="UP000032680">
    <property type="component" value="Unassembled WGS sequence"/>
</dbReference>
<accession>A0A0D6PA67</accession>
<feature type="signal peptide" evidence="1">
    <location>
        <begin position="1"/>
        <end position="32"/>
    </location>
</feature>
<evidence type="ECO:0008006" key="4">
    <source>
        <dbReference type="Google" id="ProtNLM"/>
    </source>
</evidence>
<evidence type="ECO:0000313" key="2">
    <source>
        <dbReference type="EMBL" id="GAN78246.1"/>
    </source>
</evidence>
<dbReference type="SUPFAM" id="SSF47473">
    <property type="entry name" value="EF-hand"/>
    <property type="match status" value="1"/>
</dbReference>
<gene>
    <name evidence="2" type="ORF">Asru_0705_06</name>
</gene>
<proteinExistence type="predicted"/>
<dbReference type="AlphaFoldDB" id="A0A0D6PA67"/>
<reference evidence="2 3" key="1">
    <citation type="submission" date="2012-11" db="EMBL/GenBank/DDBJ databases">
        <title>Whole genome sequence of Acidisphaera rubrifaciens HS-AP3.</title>
        <authorList>
            <person name="Azuma Y."/>
            <person name="Higashiura N."/>
            <person name="Hirakawa H."/>
            <person name="Matsushita K."/>
        </authorList>
    </citation>
    <scope>NUCLEOTIDE SEQUENCE [LARGE SCALE GENOMIC DNA]</scope>
    <source>
        <strain evidence="2 3">HS-AP3</strain>
    </source>
</reference>